<reference evidence="1" key="1">
    <citation type="submission" date="2025-08" db="UniProtKB">
        <authorList>
            <consortium name="Ensembl"/>
        </authorList>
    </citation>
    <scope>IDENTIFICATION</scope>
</reference>
<accession>A0A3Q3AK76</accession>
<dbReference type="PANTHER" id="PTHR47501">
    <property type="entry name" value="TRANSPOSASE-RELATED"/>
    <property type="match status" value="1"/>
</dbReference>
<reference evidence="1" key="2">
    <citation type="submission" date="2025-09" db="UniProtKB">
        <authorList>
            <consortium name="Ensembl"/>
        </authorList>
    </citation>
    <scope>IDENTIFICATION</scope>
</reference>
<dbReference type="PANTHER" id="PTHR47501:SF7">
    <property type="entry name" value="TRANSPOSASE"/>
    <property type="match status" value="1"/>
</dbReference>
<dbReference type="InterPro" id="IPR012337">
    <property type="entry name" value="RNaseH-like_sf"/>
</dbReference>
<dbReference type="AlphaFoldDB" id="A0A3Q3AK76"/>
<keyword evidence="2" id="KW-1185">Reference proteome</keyword>
<name>A0A3Q3AK76_KRYMA</name>
<evidence type="ECO:0008006" key="3">
    <source>
        <dbReference type="Google" id="ProtNLM"/>
    </source>
</evidence>
<evidence type="ECO:0000313" key="1">
    <source>
        <dbReference type="Ensembl" id="ENSKMAP00000016625.1"/>
    </source>
</evidence>
<dbReference type="Ensembl" id="ENSKMAT00000016858.1">
    <property type="protein sequence ID" value="ENSKMAP00000016625.1"/>
    <property type="gene ID" value="ENSKMAG00000012392.1"/>
</dbReference>
<dbReference type="GeneTree" id="ENSGT00530000064692"/>
<dbReference type="Proteomes" id="UP000264800">
    <property type="component" value="Unplaced"/>
</dbReference>
<dbReference type="SUPFAM" id="SSF53098">
    <property type="entry name" value="Ribonuclease H-like"/>
    <property type="match status" value="1"/>
</dbReference>
<protein>
    <recommendedName>
        <fullName evidence="3">HAT C-terminal dimerisation domain-containing protein</fullName>
    </recommendedName>
</protein>
<dbReference type="OMA" id="HHICASH"/>
<proteinExistence type="predicted"/>
<organism evidence="1 2">
    <name type="scientific">Kryptolebias marmoratus</name>
    <name type="common">Mangrove killifish</name>
    <name type="synonym">Rivulus marmoratus</name>
    <dbReference type="NCBI Taxonomy" id="37003"/>
    <lineage>
        <taxon>Eukaryota</taxon>
        <taxon>Metazoa</taxon>
        <taxon>Chordata</taxon>
        <taxon>Craniata</taxon>
        <taxon>Vertebrata</taxon>
        <taxon>Euteleostomi</taxon>
        <taxon>Actinopterygii</taxon>
        <taxon>Neopterygii</taxon>
        <taxon>Teleostei</taxon>
        <taxon>Neoteleostei</taxon>
        <taxon>Acanthomorphata</taxon>
        <taxon>Ovalentaria</taxon>
        <taxon>Atherinomorphae</taxon>
        <taxon>Cyprinodontiformes</taxon>
        <taxon>Rivulidae</taxon>
        <taxon>Kryptolebias</taxon>
    </lineage>
</organism>
<evidence type="ECO:0000313" key="2">
    <source>
        <dbReference type="Proteomes" id="UP000264800"/>
    </source>
</evidence>
<sequence>DPSGFLFNYSHLCGSTQRAATGGPPPLKQQKLNFSAKPVSERELKQLIGQYVVEEIMQLNTVDSPAFLFLAYLDKEYAEMERNLKASLNEVDFVSTTVDIWTANANNRSYMGVTLHWIHRSTLERNKAALACKRIRGRHTYDVIGAEIENIHSSHGLLNKVVATVTDIGSNFMKAFKVFQPVTEFNDETEEESTKTDDDDVTFLNLTEILSAENEGNGQLSLPPHHICASHKSKAVYRSSIAKCTMLWTKSSRSTLASEAVEEVSKRKLLVPTSTRWSSFFDAVKRVAEIPMSDLNTLCSKLGVQCFIDQEYQFLYEYCTIMKPLTAALDILQGDCPYGTLLPTLEVLMQKTMAVKDSLSRMTAGLPDAIRYIP</sequence>